<feature type="chain" id="PRO_5046714496" evidence="3">
    <location>
        <begin position="33"/>
        <end position="452"/>
    </location>
</feature>
<keyword evidence="3" id="KW-0732">Signal</keyword>
<feature type="compositionally biased region" description="Low complexity" evidence="1">
    <location>
        <begin position="213"/>
        <end position="228"/>
    </location>
</feature>
<proteinExistence type="predicted"/>
<feature type="region of interest" description="Disordered" evidence="1">
    <location>
        <begin position="388"/>
        <end position="414"/>
    </location>
</feature>
<feature type="domain" description="Htaa" evidence="4">
    <location>
        <begin position="236"/>
        <end position="379"/>
    </location>
</feature>
<gene>
    <name evidence="5" type="ORF">ACFQS3_24235</name>
</gene>
<keyword evidence="2" id="KW-1133">Transmembrane helix</keyword>
<feature type="signal peptide" evidence="3">
    <location>
        <begin position="1"/>
        <end position="32"/>
    </location>
</feature>
<keyword evidence="6" id="KW-1185">Reference proteome</keyword>
<dbReference type="Proteomes" id="UP001596470">
    <property type="component" value="Unassembled WGS sequence"/>
</dbReference>
<keyword evidence="2" id="KW-0812">Transmembrane</keyword>
<dbReference type="Pfam" id="PF04213">
    <property type="entry name" value="HtaA"/>
    <property type="match status" value="2"/>
</dbReference>
<feature type="region of interest" description="Disordered" evidence="1">
    <location>
        <begin position="201"/>
        <end position="234"/>
    </location>
</feature>
<evidence type="ECO:0000256" key="3">
    <source>
        <dbReference type="SAM" id="SignalP"/>
    </source>
</evidence>
<evidence type="ECO:0000256" key="1">
    <source>
        <dbReference type="SAM" id="MobiDB-lite"/>
    </source>
</evidence>
<comment type="caution">
    <text evidence="5">The sequence shown here is derived from an EMBL/GenBank/DDBJ whole genome shotgun (WGS) entry which is preliminary data.</text>
</comment>
<keyword evidence="2" id="KW-0472">Membrane</keyword>
<evidence type="ECO:0000313" key="5">
    <source>
        <dbReference type="EMBL" id="MFC6960312.1"/>
    </source>
</evidence>
<name>A0ABW2DD52_9ACTN</name>
<evidence type="ECO:0000256" key="2">
    <source>
        <dbReference type="SAM" id="Phobius"/>
    </source>
</evidence>
<feature type="transmembrane region" description="Helical" evidence="2">
    <location>
        <begin position="424"/>
        <end position="445"/>
    </location>
</feature>
<reference evidence="6" key="1">
    <citation type="journal article" date="2019" name="Int. J. Syst. Evol. Microbiol.">
        <title>The Global Catalogue of Microorganisms (GCM) 10K type strain sequencing project: providing services to taxonomists for standard genome sequencing and annotation.</title>
        <authorList>
            <consortium name="The Broad Institute Genomics Platform"/>
            <consortium name="The Broad Institute Genome Sequencing Center for Infectious Disease"/>
            <person name="Wu L."/>
            <person name="Ma J."/>
        </authorList>
    </citation>
    <scope>NUCLEOTIDE SEQUENCE [LARGE SCALE GENOMIC DNA]</scope>
    <source>
        <strain evidence="6">KACC 12634</strain>
    </source>
</reference>
<protein>
    <submittedName>
        <fullName evidence="5">HtaA domain-containing protein</fullName>
    </submittedName>
</protein>
<evidence type="ECO:0000313" key="6">
    <source>
        <dbReference type="Proteomes" id="UP001596470"/>
    </source>
</evidence>
<dbReference type="InterPro" id="IPR007331">
    <property type="entry name" value="Htaa"/>
</dbReference>
<dbReference type="RefSeq" id="WP_382355729.1">
    <property type="nucleotide sequence ID" value="NZ_JBHMBP010000005.1"/>
</dbReference>
<accession>A0ABW2DD52</accession>
<dbReference type="EMBL" id="JBHSYS010000005">
    <property type="protein sequence ID" value="MFC6960312.1"/>
    <property type="molecule type" value="Genomic_DNA"/>
</dbReference>
<feature type="domain" description="Htaa" evidence="4">
    <location>
        <begin position="42"/>
        <end position="196"/>
    </location>
</feature>
<evidence type="ECO:0000259" key="4">
    <source>
        <dbReference type="Pfam" id="PF04213"/>
    </source>
</evidence>
<sequence>MRAPTRKRLAAFAAISLGAGAALGLAAIPAQAQELAEYPIVDGSVVWGVKESFRNYVTGPIAGGAIEAVDGATVNDDGTFTFAPVTGVSDLPNQATETTAPGGVRFTGHHGQLDLLIENIETVSDTQSYTGAIYADVTSSGEVFEDVHFADFTVGSWTWVDGYSTLTDAPVVLTADGAEAFAGFYTEGTALDPITIAVKTDMTSGPSEEEPSSEGPSSESPSSEAPGGTVYDVTGGDADWGVKESFRSYVTGPIANGEITVAEPATENADGTYRFPEAAGTFAAETCHLDASFAGGVNFYGHEGELDLDLADLSVKSVDGGLAVFSGAAQIADVAVGELAIADGAVTVDGAAATVAAGGVDFFGGFYTEGTALDPVSFTVQIADAPDTTCEPTGAPGGGTGGEETSTSAGGAGSPKLPVTGSPLALFVAAAGALLAGGVAVMVLARRRALQA</sequence>
<organism evidence="5 6">
    <name type="scientific">Glycomyces mayteni</name>
    <dbReference type="NCBI Taxonomy" id="543887"/>
    <lineage>
        <taxon>Bacteria</taxon>
        <taxon>Bacillati</taxon>
        <taxon>Actinomycetota</taxon>
        <taxon>Actinomycetes</taxon>
        <taxon>Glycomycetales</taxon>
        <taxon>Glycomycetaceae</taxon>
        <taxon>Glycomyces</taxon>
    </lineage>
</organism>